<dbReference type="AlphaFoldDB" id="A0AA36C4I8"/>
<evidence type="ECO:0000313" key="2">
    <source>
        <dbReference type="Proteomes" id="UP001177023"/>
    </source>
</evidence>
<name>A0AA36C4I8_9BILA</name>
<keyword evidence="2" id="KW-1185">Reference proteome</keyword>
<comment type="caution">
    <text evidence="1">The sequence shown here is derived from an EMBL/GenBank/DDBJ whole genome shotgun (WGS) entry which is preliminary data.</text>
</comment>
<organism evidence="1 2">
    <name type="scientific">Mesorhabditis spiculigera</name>
    <dbReference type="NCBI Taxonomy" id="96644"/>
    <lineage>
        <taxon>Eukaryota</taxon>
        <taxon>Metazoa</taxon>
        <taxon>Ecdysozoa</taxon>
        <taxon>Nematoda</taxon>
        <taxon>Chromadorea</taxon>
        <taxon>Rhabditida</taxon>
        <taxon>Rhabditina</taxon>
        <taxon>Rhabditomorpha</taxon>
        <taxon>Rhabditoidea</taxon>
        <taxon>Rhabditidae</taxon>
        <taxon>Mesorhabditinae</taxon>
        <taxon>Mesorhabditis</taxon>
    </lineage>
</organism>
<dbReference type="Proteomes" id="UP001177023">
    <property type="component" value="Unassembled WGS sequence"/>
</dbReference>
<protein>
    <submittedName>
        <fullName evidence="1">Uncharacterized protein</fullName>
    </submittedName>
</protein>
<proteinExistence type="predicted"/>
<dbReference type="EMBL" id="CATQJA010000109">
    <property type="protein sequence ID" value="CAJ0557805.1"/>
    <property type="molecule type" value="Genomic_DNA"/>
</dbReference>
<gene>
    <name evidence="1" type="ORF">MSPICULIGERA_LOCUS557</name>
</gene>
<sequence>MRDLSSEAEPSDIYNGLNNSQLLEIISQIAWIQVYGLAGKPIPEIRVSDGYMQIFYQMEEPAEYLDHATPQDDEMFREKCVTFYKSREFWDYVLRIGHRNQPKTFLSINILLRYGNEAKE</sequence>
<evidence type="ECO:0000313" key="1">
    <source>
        <dbReference type="EMBL" id="CAJ0557805.1"/>
    </source>
</evidence>
<feature type="non-terminal residue" evidence="1">
    <location>
        <position position="1"/>
    </location>
</feature>
<reference evidence="1" key="1">
    <citation type="submission" date="2023-06" db="EMBL/GenBank/DDBJ databases">
        <authorList>
            <person name="Delattre M."/>
        </authorList>
    </citation>
    <scope>NUCLEOTIDE SEQUENCE</scope>
    <source>
        <strain evidence="1">AF72</strain>
    </source>
</reference>
<accession>A0AA36C4I8</accession>